<dbReference type="GO" id="GO:0000287">
    <property type="term" value="F:magnesium ion binding"/>
    <property type="evidence" value="ECO:0007669"/>
    <property type="project" value="TreeGrafter"/>
</dbReference>
<protein>
    <recommendedName>
        <fullName evidence="4">phosphoserine phosphatase</fullName>
        <ecNumber evidence="4">3.1.3.3</ecNumber>
    </recommendedName>
</protein>
<dbReference type="eggNOG" id="COG0560">
    <property type="taxonomic scope" value="Bacteria"/>
</dbReference>
<dbReference type="AlphaFoldDB" id="C9LTK3"/>
<evidence type="ECO:0000256" key="5">
    <source>
        <dbReference type="ARBA" id="ARBA00022605"/>
    </source>
</evidence>
<dbReference type="Proteomes" id="UP000011124">
    <property type="component" value="Chromosome"/>
</dbReference>
<dbReference type="OrthoDB" id="9790031at2"/>
<dbReference type="GO" id="GO:0005737">
    <property type="term" value="C:cytoplasm"/>
    <property type="evidence" value="ECO:0007669"/>
    <property type="project" value="TreeGrafter"/>
</dbReference>
<evidence type="ECO:0000313" key="12">
    <source>
        <dbReference type="EMBL" id="AEC00179.1"/>
    </source>
</evidence>
<name>C9LTK3_SELS3</name>
<dbReference type="Pfam" id="PF00702">
    <property type="entry name" value="Hydrolase"/>
    <property type="match status" value="1"/>
</dbReference>
<comment type="similarity">
    <text evidence="3">Belongs to the HAD-like hydrolase superfamily. SerB family.</text>
</comment>
<comment type="catalytic activity">
    <reaction evidence="10">
        <text>O-phospho-L-serine + H2O = L-serine + phosphate</text>
        <dbReference type="Rhea" id="RHEA:21208"/>
        <dbReference type="ChEBI" id="CHEBI:15377"/>
        <dbReference type="ChEBI" id="CHEBI:33384"/>
        <dbReference type="ChEBI" id="CHEBI:43474"/>
        <dbReference type="ChEBI" id="CHEBI:57524"/>
        <dbReference type="EC" id="3.1.3.3"/>
    </reaction>
</comment>
<evidence type="ECO:0000256" key="10">
    <source>
        <dbReference type="ARBA" id="ARBA00048138"/>
    </source>
</evidence>
<evidence type="ECO:0000256" key="1">
    <source>
        <dbReference type="ARBA" id="ARBA00001946"/>
    </source>
</evidence>
<dbReference type="STRING" id="546271.Selsp_1219"/>
<dbReference type="PANTHER" id="PTHR43344:SF2">
    <property type="entry name" value="PHOSPHOSERINE PHOSPHATASE"/>
    <property type="match status" value="1"/>
</dbReference>
<keyword evidence="15" id="KW-1185">Reference proteome</keyword>
<evidence type="ECO:0000313" key="15">
    <source>
        <dbReference type="Proteomes" id="UP000011124"/>
    </source>
</evidence>
<comment type="cofactor">
    <cofactor evidence="1">
        <name>Mg(2+)</name>
        <dbReference type="ChEBI" id="CHEBI:18420"/>
    </cofactor>
</comment>
<dbReference type="KEGG" id="ssg:Selsp_1219"/>
<sequence length="199" mass="22205">MTKFIFDLDGTVTKEETLPIIAKHFSVEEEIEKLTKQTVMGHIPFVESFIRRVFILGKLPIDEINVLLADVALHEEVADFIRRHRENCAIATGNLSCWVAKLVERLGCEVYCSEGQIENNQVVKLTDILKKESVVEKYRAEGHRVVFIGDGNNDVEAMRAADVAIASGLTHAPTASVISVADYLVLNEVALCRQLNQLL</sequence>
<evidence type="ECO:0000256" key="11">
    <source>
        <dbReference type="ARBA" id="ARBA00048523"/>
    </source>
</evidence>
<keyword evidence="5" id="KW-0028">Amino-acid biosynthesis</keyword>
<evidence type="ECO:0000256" key="9">
    <source>
        <dbReference type="ARBA" id="ARBA00023299"/>
    </source>
</evidence>
<dbReference type="InterPro" id="IPR036412">
    <property type="entry name" value="HAD-like_sf"/>
</dbReference>
<reference evidence="12 15" key="2">
    <citation type="submission" date="2011-04" db="EMBL/GenBank/DDBJ databases">
        <title>The complete genome of Selenomonas sputigena DSM 20758.</title>
        <authorList>
            <consortium name="US DOE Joint Genome Institute (JGI-PGF)"/>
            <person name="Lucas S."/>
            <person name="Copeland A."/>
            <person name="Lapidus A."/>
            <person name="Bruce D."/>
            <person name="Goodwin L."/>
            <person name="Pitluck S."/>
            <person name="Peters L."/>
            <person name="Kyrpides N."/>
            <person name="Mavromatis K."/>
            <person name="Ivanova N."/>
            <person name="Ovchinnikova G."/>
            <person name="Teshima H."/>
            <person name="Detter J.C."/>
            <person name="Tapia R."/>
            <person name="Han C."/>
            <person name="Land M."/>
            <person name="Hauser L."/>
            <person name="Markowitz V."/>
            <person name="Cheng J.-F."/>
            <person name="Hugenholtz P."/>
            <person name="Woyke T."/>
            <person name="Wu D."/>
            <person name="Gronow S."/>
            <person name="Wellnitz S."/>
            <person name="Schneider S."/>
            <person name="Klenk H.-P."/>
            <person name="Eisen J.A."/>
        </authorList>
    </citation>
    <scope>NUCLEOTIDE SEQUENCE [LARGE SCALE GENOMIC DNA]</scope>
    <source>
        <strain evidence="12">ATCC 35185</strain>
        <strain evidence="15">ATCC 35185 / DSM 20758 / VPI D19B-28</strain>
    </source>
</reference>
<dbReference type="EC" id="3.1.3.3" evidence="4"/>
<dbReference type="RefSeq" id="WP_006192262.1">
    <property type="nucleotide sequence ID" value="NC_015437.1"/>
</dbReference>
<keyword evidence="9" id="KW-0718">Serine biosynthesis</keyword>
<dbReference type="GO" id="GO:0036424">
    <property type="term" value="F:L-phosphoserine phosphatase activity"/>
    <property type="evidence" value="ECO:0007669"/>
    <property type="project" value="TreeGrafter"/>
</dbReference>
<dbReference type="EMBL" id="CP002637">
    <property type="protein sequence ID" value="AEC00179.1"/>
    <property type="molecule type" value="Genomic_DNA"/>
</dbReference>
<evidence type="ECO:0000256" key="7">
    <source>
        <dbReference type="ARBA" id="ARBA00022801"/>
    </source>
</evidence>
<dbReference type="EMBL" id="ACKP02000015">
    <property type="protein sequence ID" value="EEX77737.1"/>
    <property type="molecule type" value="Genomic_DNA"/>
</dbReference>
<organism evidence="13 14">
    <name type="scientific">Selenomonas sputigena (strain ATCC 35185 / DSM 20758 / CCUG 44933 / VPI D19B-28)</name>
    <dbReference type="NCBI Taxonomy" id="546271"/>
    <lineage>
        <taxon>Bacteria</taxon>
        <taxon>Bacillati</taxon>
        <taxon>Bacillota</taxon>
        <taxon>Negativicutes</taxon>
        <taxon>Selenomonadales</taxon>
        <taxon>Selenomonadaceae</taxon>
        <taxon>Selenomonas</taxon>
    </lineage>
</organism>
<dbReference type="Proteomes" id="UP000003505">
    <property type="component" value="Unassembled WGS sequence"/>
</dbReference>
<proteinExistence type="inferred from homology"/>
<dbReference type="PANTHER" id="PTHR43344">
    <property type="entry name" value="PHOSPHOSERINE PHOSPHATASE"/>
    <property type="match status" value="1"/>
</dbReference>
<dbReference type="InterPro" id="IPR023214">
    <property type="entry name" value="HAD_sf"/>
</dbReference>
<evidence type="ECO:0000256" key="3">
    <source>
        <dbReference type="ARBA" id="ARBA00009184"/>
    </source>
</evidence>
<accession>C9LTK3</accession>
<comment type="catalytic activity">
    <reaction evidence="11">
        <text>O-phospho-D-serine + H2O = D-serine + phosphate</text>
        <dbReference type="Rhea" id="RHEA:24873"/>
        <dbReference type="ChEBI" id="CHEBI:15377"/>
        <dbReference type="ChEBI" id="CHEBI:35247"/>
        <dbReference type="ChEBI" id="CHEBI:43474"/>
        <dbReference type="ChEBI" id="CHEBI:58680"/>
        <dbReference type="EC" id="3.1.3.3"/>
    </reaction>
</comment>
<keyword evidence="6" id="KW-0479">Metal-binding</keyword>
<dbReference type="NCBIfam" id="TIGR01488">
    <property type="entry name" value="HAD-SF-IB"/>
    <property type="match status" value="1"/>
</dbReference>
<evidence type="ECO:0000313" key="14">
    <source>
        <dbReference type="Proteomes" id="UP000003505"/>
    </source>
</evidence>
<evidence type="ECO:0000256" key="2">
    <source>
        <dbReference type="ARBA" id="ARBA00005135"/>
    </source>
</evidence>
<comment type="pathway">
    <text evidence="2">Amino-acid biosynthesis; L-serine biosynthesis; L-serine from 3-phospho-D-glycerate: step 3/3.</text>
</comment>
<evidence type="ECO:0000313" key="13">
    <source>
        <dbReference type="EMBL" id="EEX77737.1"/>
    </source>
</evidence>
<dbReference type="InterPro" id="IPR050582">
    <property type="entry name" value="HAD-like_SerB"/>
</dbReference>
<dbReference type="GO" id="GO:0006564">
    <property type="term" value="P:L-serine biosynthetic process"/>
    <property type="evidence" value="ECO:0007669"/>
    <property type="project" value="UniProtKB-KW"/>
</dbReference>
<dbReference type="HOGENOM" id="CLU_107936_0_0_9"/>
<evidence type="ECO:0000256" key="4">
    <source>
        <dbReference type="ARBA" id="ARBA00012640"/>
    </source>
</evidence>
<evidence type="ECO:0000256" key="8">
    <source>
        <dbReference type="ARBA" id="ARBA00022842"/>
    </source>
</evidence>
<evidence type="ECO:0000256" key="6">
    <source>
        <dbReference type="ARBA" id="ARBA00022723"/>
    </source>
</evidence>
<reference evidence="13 14" key="1">
    <citation type="submission" date="2009-09" db="EMBL/GenBank/DDBJ databases">
        <authorList>
            <person name="Weinstock G."/>
            <person name="Sodergren E."/>
            <person name="Clifton S."/>
            <person name="Fulton L."/>
            <person name="Fulton B."/>
            <person name="Courtney L."/>
            <person name="Fronick C."/>
            <person name="Harrison M."/>
            <person name="Strong C."/>
            <person name="Farmer C."/>
            <person name="Delahaunty K."/>
            <person name="Markovic C."/>
            <person name="Hall O."/>
            <person name="Minx P."/>
            <person name="Tomlinson C."/>
            <person name="Mitreva M."/>
            <person name="Nelson J."/>
            <person name="Hou S."/>
            <person name="Wollam A."/>
            <person name="Pepin K.H."/>
            <person name="Johnson M."/>
            <person name="Bhonagiri V."/>
            <person name="Nash W.E."/>
            <person name="Warren W."/>
            <person name="Chinwalla A."/>
            <person name="Mardis E.R."/>
            <person name="Wilson R.K."/>
        </authorList>
    </citation>
    <scope>NUCLEOTIDE SEQUENCE [LARGE SCALE GENOMIC DNA]</scope>
    <source>
        <strain evidence="13">ATCC 35185</strain>
        <strain evidence="14">ATCC 35185 / DSM 20758 / VPI D19B-28</strain>
    </source>
</reference>
<dbReference type="Gene3D" id="3.40.50.1000">
    <property type="entry name" value="HAD superfamily/HAD-like"/>
    <property type="match status" value="1"/>
</dbReference>
<gene>
    <name evidence="12" type="ordered locus">Selsp_1219</name>
    <name evidence="13" type="ORF">SELSPUOL_01014</name>
</gene>
<keyword evidence="7 13" id="KW-0378">Hydrolase</keyword>
<keyword evidence="8" id="KW-0460">Magnesium</keyword>
<dbReference type="SUPFAM" id="SSF56784">
    <property type="entry name" value="HAD-like"/>
    <property type="match status" value="1"/>
</dbReference>